<dbReference type="OrthoDB" id="2345088at2759"/>
<reference evidence="2 3" key="1">
    <citation type="journal article" date="2019" name="Environ. Microbiol.">
        <title>At the nexus of three kingdoms: the genome of the mycorrhizal fungus Gigaspora margarita provides insights into plant, endobacterial and fungal interactions.</title>
        <authorList>
            <person name="Venice F."/>
            <person name="Ghignone S."/>
            <person name="Salvioli di Fossalunga A."/>
            <person name="Amselem J."/>
            <person name="Novero M."/>
            <person name="Xianan X."/>
            <person name="Sedzielewska Toro K."/>
            <person name="Morin E."/>
            <person name="Lipzen A."/>
            <person name="Grigoriev I.V."/>
            <person name="Henrissat B."/>
            <person name="Martin F.M."/>
            <person name="Bonfante P."/>
        </authorList>
    </citation>
    <scope>NUCLEOTIDE SEQUENCE [LARGE SCALE GENOMIC DNA]</scope>
    <source>
        <strain evidence="2 3">BEG34</strain>
    </source>
</reference>
<accession>A0A8H4A3G8</accession>
<evidence type="ECO:0000256" key="1">
    <source>
        <dbReference type="SAM" id="MobiDB-lite"/>
    </source>
</evidence>
<name>A0A8H4A3G8_GIGMA</name>
<evidence type="ECO:0000313" key="2">
    <source>
        <dbReference type="EMBL" id="KAF0406175.1"/>
    </source>
</evidence>
<sequence>MYFLIDKEKQFLCLLFPSSLSDNYQSPLDDDDDKSPDDDNESSLSDDNQSLLDNDNESSYGRLDDIQSLLENPSEINVLRGIFNKQISVDHNFIKIMDVFKTYKEEDYDDVLAKENIMDLTLKSQFVKYIPVKIYEEFLNSSK</sequence>
<dbReference type="Proteomes" id="UP000439903">
    <property type="component" value="Unassembled WGS sequence"/>
</dbReference>
<keyword evidence="3" id="KW-1185">Reference proteome</keyword>
<proteinExistence type="predicted"/>
<gene>
    <name evidence="2" type="ORF">F8M41_008877</name>
</gene>
<comment type="caution">
    <text evidence="2">The sequence shown here is derived from an EMBL/GenBank/DDBJ whole genome shotgun (WGS) entry which is preliminary data.</text>
</comment>
<protein>
    <submittedName>
        <fullName evidence="2">Uncharacterized protein</fullName>
    </submittedName>
</protein>
<feature type="compositionally biased region" description="Low complexity" evidence="1">
    <location>
        <begin position="42"/>
        <end position="59"/>
    </location>
</feature>
<dbReference type="EMBL" id="WTPW01001943">
    <property type="protein sequence ID" value="KAF0406175.1"/>
    <property type="molecule type" value="Genomic_DNA"/>
</dbReference>
<feature type="region of interest" description="Disordered" evidence="1">
    <location>
        <begin position="24"/>
        <end position="60"/>
    </location>
</feature>
<organism evidence="2 3">
    <name type="scientific">Gigaspora margarita</name>
    <dbReference type="NCBI Taxonomy" id="4874"/>
    <lineage>
        <taxon>Eukaryota</taxon>
        <taxon>Fungi</taxon>
        <taxon>Fungi incertae sedis</taxon>
        <taxon>Mucoromycota</taxon>
        <taxon>Glomeromycotina</taxon>
        <taxon>Glomeromycetes</taxon>
        <taxon>Diversisporales</taxon>
        <taxon>Gigasporaceae</taxon>
        <taxon>Gigaspora</taxon>
    </lineage>
</organism>
<dbReference type="AlphaFoldDB" id="A0A8H4A3G8"/>
<evidence type="ECO:0000313" key="3">
    <source>
        <dbReference type="Proteomes" id="UP000439903"/>
    </source>
</evidence>
<feature type="compositionally biased region" description="Acidic residues" evidence="1">
    <location>
        <begin position="28"/>
        <end position="41"/>
    </location>
</feature>